<evidence type="ECO:0000313" key="3">
    <source>
        <dbReference type="Proteomes" id="UP000887574"/>
    </source>
</evidence>
<dbReference type="Pfam" id="PF08066">
    <property type="entry name" value="PMC2NT"/>
    <property type="match status" value="1"/>
</dbReference>
<feature type="domain" description="Exosome-associated factor Rrp6 N-terminal" evidence="2">
    <location>
        <begin position="46"/>
        <end position="129"/>
    </location>
</feature>
<proteinExistence type="predicted"/>
<evidence type="ECO:0000259" key="2">
    <source>
        <dbReference type="Pfam" id="PF08066"/>
    </source>
</evidence>
<dbReference type="Proteomes" id="UP000887574">
    <property type="component" value="Unplaced"/>
</dbReference>
<accession>A0A915D0M6</accession>
<reference evidence="4" key="1">
    <citation type="submission" date="2022-11" db="UniProtKB">
        <authorList>
            <consortium name="WormBaseParasite"/>
        </authorList>
    </citation>
    <scope>IDENTIFICATION</scope>
</reference>
<keyword evidence="3" id="KW-1185">Reference proteome</keyword>
<sequence length="323" mass="35822">MESVDCIRGKRKMSEETSGQAIKDPKSVDIATRNKNKNEEFLKLTVAMIRASNDLPSKKSGFELFASFPEYLDLMKNLKLRMVVAIRKLSLSAGCRAKIPATGLEDMEKIMYANDFLVERAGTSFDKHNSLLTQQYLVKQNLSLIGGKAAAVSGSIQSSSLSTKIETQSYYDAQVNAGTSKKWEGGPYANLGKKRVSDKTISPEEKMAVILAEKEQKAESVTLHVCDKNAILRRLFLGLSELSGSHTGTSIRREVNRILSDFGLSIKDLFKVVTDGASNMANAFRDVCSVEVMIQYLEDNNEEEMEETDEVNIDCSTAELFIQ</sequence>
<organism evidence="3 4">
    <name type="scientific">Ditylenchus dipsaci</name>
    <dbReference type="NCBI Taxonomy" id="166011"/>
    <lineage>
        <taxon>Eukaryota</taxon>
        <taxon>Metazoa</taxon>
        <taxon>Ecdysozoa</taxon>
        <taxon>Nematoda</taxon>
        <taxon>Chromadorea</taxon>
        <taxon>Rhabditida</taxon>
        <taxon>Tylenchina</taxon>
        <taxon>Tylenchomorpha</taxon>
        <taxon>Sphaerularioidea</taxon>
        <taxon>Anguinidae</taxon>
        <taxon>Anguininae</taxon>
        <taxon>Ditylenchus</taxon>
    </lineage>
</organism>
<feature type="compositionally biased region" description="Basic and acidic residues" evidence="1">
    <location>
        <begin position="1"/>
        <end position="15"/>
    </location>
</feature>
<dbReference type="InterPro" id="IPR012588">
    <property type="entry name" value="Exosome-assoc_fac_Rrp6_N"/>
</dbReference>
<dbReference type="AlphaFoldDB" id="A0A915D0M6"/>
<evidence type="ECO:0000313" key="4">
    <source>
        <dbReference type="WBParaSite" id="jg14290"/>
    </source>
</evidence>
<evidence type="ECO:0000256" key="1">
    <source>
        <dbReference type="SAM" id="MobiDB-lite"/>
    </source>
</evidence>
<name>A0A915D0M6_9BILA</name>
<dbReference type="GO" id="GO:0000176">
    <property type="term" value="C:nuclear exosome (RNase complex)"/>
    <property type="evidence" value="ECO:0007669"/>
    <property type="project" value="InterPro"/>
</dbReference>
<feature type="region of interest" description="Disordered" evidence="1">
    <location>
        <begin position="1"/>
        <end position="26"/>
    </location>
</feature>
<dbReference type="GO" id="GO:0006396">
    <property type="term" value="P:RNA processing"/>
    <property type="evidence" value="ECO:0007669"/>
    <property type="project" value="InterPro"/>
</dbReference>
<dbReference type="WBParaSite" id="jg14290">
    <property type="protein sequence ID" value="jg14290"/>
    <property type="gene ID" value="jg14290"/>
</dbReference>
<protein>
    <submittedName>
        <fullName evidence="4">Exosome-associated factor Rrp6 N-terminal domain-containing protein</fullName>
    </submittedName>
</protein>